<dbReference type="EMBL" id="CYYV01000001">
    <property type="protein sequence ID" value="CUN40289.1"/>
    <property type="molecule type" value="Genomic_DNA"/>
</dbReference>
<feature type="domain" description="PPM-type phosphatase" evidence="1">
    <location>
        <begin position="9"/>
        <end position="213"/>
    </location>
</feature>
<dbReference type="SUPFAM" id="SSF81606">
    <property type="entry name" value="PP2C-like"/>
    <property type="match status" value="1"/>
</dbReference>
<organism evidence="2 3">
    <name type="scientific">Fusicatenibacter saccharivorans</name>
    <dbReference type="NCBI Taxonomy" id="1150298"/>
    <lineage>
        <taxon>Bacteria</taxon>
        <taxon>Bacillati</taxon>
        <taxon>Bacillota</taxon>
        <taxon>Clostridia</taxon>
        <taxon>Lachnospirales</taxon>
        <taxon>Lachnospiraceae</taxon>
        <taxon>Fusicatenibacter</taxon>
    </lineage>
</organism>
<dbReference type="Pfam" id="PF13672">
    <property type="entry name" value="PP2C_2"/>
    <property type="match status" value="1"/>
</dbReference>
<name>A0A173WL47_9FIRM</name>
<gene>
    <name evidence="2" type="ORF">ERS852406_00151</name>
</gene>
<proteinExistence type="predicted"/>
<sequence>MVVLNISKRGRTHEKTGKPCQDRSMIKKIDENTWILTLADGHGGSPYMRSGFGAKIACRTAQKIMADETIPVKEYPKKIKEVFDAYTEKHLHLHPLTDEEKKKLGSRPETYAYGTTLLAVKISPKGTYRVQLGDGKLSVLDTFGAPFNELPADPNCYGNITSSLVQPDAVQRFRISYQEDSASAVVLNSDGYEPEGGFPWKLLDNAIENWKTYQESDLKKEMVSEDHRGDDQTIVLFLNENAFTEKYKREVREQAAEEAEKVHKFHKQEKLLEEKRELEAFLTAGLRKYREMENDAEAAGFREKSLKPRYQAYNAVCVELECLLNEMAE</sequence>
<dbReference type="InterPro" id="IPR036457">
    <property type="entry name" value="PPM-type-like_dom_sf"/>
</dbReference>
<dbReference type="InterPro" id="IPR001932">
    <property type="entry name" value="PPM-type_phosphatase-like_dom"/>
</dbReference>
<reference evidence="2 3" key="1">
    <citation type="submission" date="2015-09" db="EMBL/GenBank/DDBJ databases">
        <authorList>
            <consortium name="Pathogen Informatics"/>
        </authorList>
    </citation>
    <scope>NUCLEOTIDE SEQUENCE [LARGE SCALE GENOMIC DNA]</scope>
    <source>
        <strain evidence="2 3">2789STDY5608849</strain>
    </source>
</reference>
<evidence type="ECO:0000313" key="2">
    <source>
        <dbReference type="EMBL" id="CUN40289.1"/>
    </source>
</evidence>
<evidence type="ECO:0000313" key="3">
    <source>
        <dbReference type="Proteomes" id="UP000095706"/>
    </source>
</evidence>
<dbReference type="RefSeq" id="WP_055225820.1">
    <property type="nucleotide sequence ID" value="NZ_CAXSRP010000010.1"/>
</dbReference>
<dbReference type="AlphaFoldDB" id="A0A173WL47"/>
<protein>
    <recommendedName>
        <fullName evidence="1">PPM-type phosphatase domain-containing protein</fullName>
    </recommendedName>
</protein>
<dbReference type="Gene3D" id="3.60.40.10">
    <property type="entry name" value="PPM-type phosphatase domain"/>
    <property type="match status" value="1"/>
</dbReference>
<dbReference type="Proteomes" id="UP000095706">
    <property type="component" value="Unassembled WGS sequence"/>
</dbReference>
<accession>A0A173WL47</accession>
<evidence type="ECO:0000259" key="1">
    <source>
        <dbReference type="Pfam" id="PF13672"/>
    </source>
</evidence>